<dbReference type="InterPro" id="IPR002402">
    <property type="entry name" value="Cyt_P450_E_grp-II"/>
</dbReference>
<evidence type="ECO:0000256" key="8">
    <source>
        <dbReference type="PIRSR" id="PIRSR602402-1"/>
    </source>
</evidence>
<organism evidence="10 11">
    <name type="scientific">Ramalina farinacea</name>
    <dbReference type="NCBI Taxonomy" id="258253"/>
    <lineage>
        <taxon>Eukaryota</taxon>
        <taxon>Fungi</taxon>
        <taxon>Dikarya</taxon>
        <taxon>Ascomycota</taxon>
        <taxon>Pezizomycotina</taxon>
        <taxon>Lecanoromycetes</taxon>
        <taxon>OSLEUM clade</taxon>
        <taxon>Lecanoromycetidae</taxon>
        <taxon>Lecanorales</taxon>
        <taxon>Lecanorineae</taxon>
        <taxon>Ramalinaceae</taxon>
        <taxon>Ramalina</taxon>
    </lineage>
</organism>
<comment type="cofactor">
    <cofactor evidence="1 8">
        <name>heme</name>
        <dbReference type="ChEBI" id="CHEBI:30413"/>
    </cofactor>
</comment>
<proteinExistence type="inferred from homology"/>
<dbReference type="AlphaFoldDB" id="A0AA43TP04"/>
<evidence type="ECO:0000256" key="4">
    <source>
        <dbReference type="ARBA" id="ARBA00022723"/>
    </source>
</evidence>
<comment type="similarity">
    <text evidence="2 9">Belongs to the cytochrome P450 family.</text>
</comment>
<evidence type="ECO:0000256" key="6">
    <source>
        <dbReference type="ARBA" id="ARBA00023004"/>
    </source>
</evidence>
<dbReference type="PANTHER" id="PTHR24287">
    <property type="entry name" value="P450, PUTATIVE (EUROFUNG)-RELATED"/>
    <property type="match status" value="1"/>
</dbReference>
<accession>A0AA43TP04</accession>
<keyword evidence="5 9" id="KW-0560">Oxidoreductase</keyword>
<dbReference type="EMBL" id="JAPUFD010000002">
    <property type="protein sequence ID" value="MDI1486016.1"/>
    <property type="molecule type" value="Genomic_DNA"/>
</dbReference>
<dbReference type="GO" id="GO:0016712">
    <property type="term" value="F:oxidoreductase activity, acting on paired donors, with incorporation or reduction of molecular oxygen, reduced flavin or flavoprotein as one donor, and incorporation of one atom of oxygen"/>
    <property type="evidence" value="ECO:0007669"/>
    <property type="project" value="InterPro"/>
</dbReference>
<evidence type="ECO:0000256" key="1">
    <source>
        <dbReference type="ARBA" id="ARBA00001971"/>
    </source>
</evidence>
<dbReference type="PANTHER" id="PTHR24287:SF17">
    <property type="entry name" value="P450, PUTATIVE (EUROFUNG)-RELATED"/>
    <property type="match status" value="1"/>
</dbReference>
<protein>
    <recommendedName>
        <fullName evidence="12">Cytochrome P450</fullName>
    </recommendedName>
</protein>
<keyword evidence="11" id="KW-1185">Reference proteome</keyword>
<dbReference type="PRINTS" id="PR00464">
    <property type="entry name" value="EP450II"/>
</dbReference>
<keyword evidence="4 8" id="KW-0479">Metal-binding</keyword>
<comment type="caution">
    <text evidence="10">The sequence shown here is derived from an EMBL/GenBank/DDBJ whole genome shotgun (WGS) entry which is preliminary data.</text>
</comment>
<sequence>MARQGCKPMIMYPQWDPIFGLDLLFITLKAIMNHRVLAKSSDRFKQAGKSFGFVQLRTRFFATIDVENIQAVLSTSSKSFDLGSRRRDAMAPLLGQGIFGADGEQWRHSRAMLRPTFTKYQMRGFDIPEAQFQQLFALFPENEQKVVDLQTLFHKFTMDTATEFLLGQAVGSLSLTNSDNFDMFSHSFKVSMEALSTAVRLGPLARLFAIREVARAQEQVHAFIQSFIDEALRTRDERTEAKLKDPNDSSSGGRYVFLHELVKATSDPLVIRDEILSALLGGRDTTASLLSNLFFCLARDLRVWRKLREEVCRLSPNYDQAELAGLKYTNMCISESLRLHPVVPVNIRCSKDDIVLPRGGGAAGEEPVLIPANTTVVLHIFALHRRYDIYGSDADAFRPERWENLKPGWAYAPFGAGPRACLGRELW</sequence>
<evidence type="ECO:0000256" key="5">
    <source>
        <dbReference type="ARBA" id="ARBA00023002"/>
    </source>
</evidence>
<dbReference type="InterPro" id="IPR017972">
    <property type="entry name" value="Cyt_P450_CS"/>
</dbReference>
<keyword evidence="6 8" id="KW-0408">Iron</keyword>
<dbReference type="InterPro" id="IPR002974">
    <property type="entry name" value="Cyt_P450_E_CYP52_ascomycetes"/>
</dbReference>
<reference evidence="10" key="1">
    <citation type="journal article" date="2023" name="Genome Biol. Evol.">
        <title>First Whole Genome Sequence and Flow Cytometry Genome Size Data for the Lichen-Forming Fungus Ramalina farinacea (Ascomycota).</title>
        <authorList>
            <person name="Llewellyn T."/>
            <person name="Mian S."/>
            <person name="Hill R."/>
            <person name="Leitch I.J."/>
            <person name="Gaya E."/>
        </authorList>
    </citation>
    <scope>NUCLEOTIDE SEQUENCE</scope>
    <source>
        <strain evidence="10">LIQ254RAFAR</strain>
    </source>
</reference>
<dbReference type="InterPro" id="IPR036396">
    <property type="entry name" value="Cyt_P450_sf"/>
</dbReference>
<name>A0AA43TP04_9LECA</name>
<dbReference type="GO" id="GO:0020037">
    <property type="term" value="F:heme binding"/>
    <property type="evidence" value="ECO:0007669"/>
    <property type="project" value="InterPro"/>
</dbReference>
<dbReference type="Proteomes" id="UP001161017">
    <property type="component" value="Unassembled WGS sequence"/>
</dbReference>
<evidence type="ECO:0000256" key="9">
    <source>
        <dbReference type="RuleBase" id="RU000461"/>
    </source>
</evidence>
<dbReference type="CDD" id="cd11063">
    <property type="entry name" value="CYP52"/>
    <property type="match status" value="1"/>
</dbReference>
<dbReference type="PROSITE" id="PS00086">
    <property type="entry name" value="CYTOCHROME_P450"/>
    <property type="match status" value="1"/>
</dbReference>
<keyword evidence="7 9" id="KW-0503">Monooxygenase</keyword>
<dbReference type="SUPFAM" id="SSF48264">
    <property type="entry name" value="Cytochrome P450"/>
    <property type="match status" value="1"/>
</dbReference>
<dbReference type="Gene3D" id="1.10.630.10">
    <property type="entry name" value="Cytochrome P450"/>
    <property type="match status" value="1"/>
</dbReference>
<evidence type="ECO:0000256" key="3">
    <source>
        <dbReference type="ARBA" id="ARBA00022617"/>
    </source>
</evidence>
<evidence type="ECO:0000313" key="10">
    <source>
        <dbReference type="EMBL" id="MDI1486016.1"/>
    </source>
</evidence>
<evidence type="ECO:0000313" key="11">
    <source>
        <dbReference type="Proteomes" id="UP001161017"/>
    </source>
</evidence>
<dbReference type="GO" id="GO:0005506">
    <property type="term" value="F:iron ion binding"/>
    <property type="evidence" value="ECO:0007669"/>
    <property type="project" value="InterPro"/>
</dbReference>
<evidence type="ECO:0000256" key="7">
    <source>
        <dbReference type="ARBA" id="ARBA00023033"/>
    </source>
</evidence>
<feature type="binding site" description="axial binding residue" evidence="8">
    <location>
        <position position="421"/>
    </location>
    <ligand>
        <name>heme</name>
        <dbReference type="ChEBI" id="CHEBI:30413"/>
    </ligand>
    <ligandPart>
        <name>Fe</name>
        <dbReference type="ChEBI" id="CHEBI:18248"/>
    </ligandPart>
</feature>
<dbReference type="Pfam" id="PF00067">
    <property type="entry name" value="p450"/>
    <property type="match status" value="1"/>
</dbReference>
<evidence type="ECO:0000256" key="2">
    <source>
        <dbReference type="ARBA" id="ARBA00010617"/>
    </source>
</evidence>
<keyword evidence="3 8" id="KW-0349">Heme</keyword>
<gene>
    <name evidence="10" type="ORF">OHK93_004205</name>
</gene>
<dbReference type="InterPro" id="IPR047146">
    <property type="entry name" value="Cyt_P450_E_CYP52_fungi"/>
</dbReference>
<evidence type="ECO:0008006" key="12">
    <source>
        <dbReference type="Google" id="ProtNLM"/>
    </source>
</evidence>
<dbReference type="PRINTS" id="PR01239">
    <property type="entry name" value="EP450IICYP52"/>
</dbReference>
<dbReference type="InterPro" id="IPR001128">
    <property type="entry name" value="Cyt_P450"/>
</dbReference>
<dbReference type="PRINTS" id="PR00385">
    <property type="entry name" value="P450"/>
</dbReference>